<evidence type="ECO:0000313" key="1">
    <source>
        <dbReference type="EMBL" id="KAG0248741.1"/>
    </source>
</evidence>
<keyword evidence="2" id="KW-1185">Reference proteome</keyword>
<gene>
    <name evidence="1" type="ORF">DFQ27_000677</name>
</gene>
<dbReference type="Proteomes" id="UP000807716">
    <property type="component" value="Unassembled WGS sequence"/>
</dbReference>
<dbReference type="OrthoDB" id="10342717at2759"/>
<protein>
    <submittedName>
        <fullName evidence="1">Uncharacterized protein</fullName>
    </submittedName>
</protein>
<evidence type="ECO:0000313" key="2">
    <source>
        <dbReference type="Proteomes" id="UP000807716"/>
    </source>
</evidence>
<sequence length="71" mass="7544">MALPFISSNKNKVGSVATKTPAHDSAIDLLKAEAQEEKAPAPVDISYLARPSLKPSSEFKVSAEAYALSRV</sequence>
<name>A0A9P6PNH2_9FUNG</name>
<comment type="caution">
    <text evidence="1">The sequence shown here is derived from an EMBL/GenBank/DDBJ whole genome shotgun (WGS) entry which is preliminary data.</text>
</comment>
<proteinExistence type="predicted"/>
<reference evidence="1" key="1">
    <citation type="journal article" date="2020" name="Fungal Divers.">
        <title>Resolving the Mortierellaceae phylogeny through synthesis of multi-gene phylogenetics and phylogenomics.</title>
        <authorList>
            <person name="Vandepol N."/>
            <person name="Liber J."/>
            <person name="Desiro A."/>
            <person name="Na H."/>
            <person name="Kennedy M."/>
            <person name="Barry K."/>
            <person name="Grigoriev I.V."/>
            <person name="Miller A.N."/>
            <person name="O'Donnell K."/>
            <person name="Stajich J.E."/>
            <person name="Bonito G."/>
        </authorList>
    </citation>
    <scope>NUCLEOTIDE SEQUENCE</scope>
    <source>
        <strain evidence="1">BC1065</strain>
    </source>
</reference>
<organism evidence="1 2">
    <name type="scientific">Actinomortierella ambigua</name>
    <dbReference type="NCBI Taxonomy" id="1343610"/>
    <lineage>
        <taxon>Eukaryota</taxon>
        <taxon>Fungi</taxon>
        <taxon>Fungi incertae sedis</taxon>
        <taxon>Mucoromycota</taxon>
        <taxon>Mortierellomycotina</taxon>
        <taxon>Mortierellomycetes</taxon>
        <taxon>Mortierellales</taxon>
        <taxon>Mortierellaceae</taxon>
        <taxon>Actinomortierella</taxon>
    </lineage>
</organism>
<accession>A0A9P6PNH2</accession>
<dbReference type="AlphaFoldDB" id="A0A9P6PNH2"/>
<dbReference type="EMBL" id="JAAAJB010001183">
    <property type="protein sequence ID" value="KAG0248741.1"/>
    <property type="molecule type" value="Genomic_DNA"/>
</dbReference>